<evidence type="ECO:0000313" key="3">
    <source>
        <dbReference type="Proteomes" id="UP000072653"/>
    </source>
</evidence>
<gene>
    <name evidence="2" type="ORF">SORDD16_00103</name>
</gene>
<organism evidence="2 3">
    <name type="scientific">Streptococcus oralis</name>
    <dbReference type="NCBI Taxonomy" id="1303"/>
    <lineage>
        <taxon>Bacteria</taxon>
        <taxon>Bacillati</taxon>
        <taxon>Bacillota</taxon>
        <taxon>Bacilli</taxon>
        <taxon>Lactobacillales</taxon>
        <taxon>Streptococcaceae</taxon>
        <taxon>Streptococcus</taxon>
    </lineage>
</organism>
<dbReference type="Pfam" id="PF19192">
    <property type="entry name" value="Response_reg_2"/>
    <property type="match status" value="1"/>
</dbReference>
<comment type="caution">
    <text evidence="2">The sequence shown here is derived from an EMBL/GenBank/DDBJ whole genome shotgun (WGS) entry which is preliminary data.</text>
</comment>
<dbReference type="Proteomes" id="UP000072653">
    <property type="component" value="Unassembled WGS sequence"/>
</dbReference>
<proteinExistence type="predicted"/>
<dbReference type="InterPro" id="IPR011006">
    <property type="entry name" value="CheY-like_superfamily"/>
</dbReference>
<feature type="domain" description="Response receiver" evidence="1">
    <location>
        <begin position="19"/>
        <end position="119"/>
    </location>
</feature>
<reference evidence="2 3" key="1">
    <citation type="submission" date="2016-01" db="EMBL/GenBank/DDBJ databases">
        <title>Highly variable Streptococcus oralis are common among viridans streptococci isolated from primates.</title>
        <authorList>
            <person name="Denapaite D."/>
            <person name="Rieger M."/>
            <person name="Koendgen S."/>
            <person name="Brueckner R."/>
            <person name="Ochigava I."/>
            <person name="Kappeler P."/>
            <person name="Maetz-Rensing K."/>
            <person name="Leendertz F."/>
            <person name="Hakenbeck R."/>
        </authorList>
    </citation>
    <scope>NUCLEOTIDE SEQUENCE [LARGE SCALE GENOMIC DNA]</scope>
    <source>
        <strain evidence="2 3">DD16</strain>
    </source>
</reference>
<protein>
    <recommendedName>
        <fullName evidence="1">Response receiver domain-containing protein</fullName>
    </recommendedName>
</protein>
<dbReference type="SUPFAM" id="SSF52172">
    <property type="entry name" value="CheY-like"/>
    <property type="match status" value="1"/>
</dbReference>
<dbReference type="OrthoDB" id="2235677at2"/>
<name>A0A139PFS8_STROR</name>
<accession>A0A139PFS8</accession>
<dbReference type="InterPro" id="IPR043834">
    <property type="entry name" value="REC"/>
</dbReference>
<evidence type="ECO:0000259" key="1">
    <source>
        <dbReference type="Pfam" id="PF19192"/>
    </source>
</evidence>
<dbReference type="RefSeq" id="WP_061451923.1">
    <property type="nucleotide sequence ID" value="NZ_KQ969550.1"/>
</dbReference>
<sequence length="211" mass="24455">MSDKKIIYYIDDDEDTMYTLGELEQKFSKKGYSVEFFGIINEKSKEDFLENLYSKEKYGVILDYDLANSNIYGDAIELWETIKKQNPFFPVCIYTSHSDDVQIDPSIEKKFSKDGYSLNGEVFTKEDEIDSMLEYIDKQVKLGIENINTLERVNQGLKKSDTFSTEVAINEIKIEHQFSIKQPRLLNDDIADQLDDLIAKAYQIIDEAGEM</sequence>
<dbReference type="PATRIC" id="fig|1303.79.peg.116"/>
<dbReference type="EMBL" id="LQOB01000011">
    <property type="protein sequence ID" value="KXT88310.1"/>
    <property type="molecule type" value="Genomic_DNA"/>
</dbReference>
<dbReference type="Gene3D" id="3.40.50.2300">
    <property type="match status" value="1"/>
</dbReference>
<dbReference type="AlphaFoldDB" id="A0A139PFS8"/>
<evidence type="ECO:0000313" key="2">
    <source>
        <dbReference type="EMBL" id="KXT88310.1"/>
    </source>
</evidence>